<dbReference type="STRING" id="105559.Nwat_0104"/>
<dbReference type="AlphaFoldDB" id="D8K888"/>
<dbReference type="Proteomes" id="UP000000393">
    <property type="component" value="Chromosome"/>
</dbReference>
<evidence type="ECO:0000313" key="2">
    <source>
        <dbReference type="EMBL" id="ADJ27083.1"/>
    </source>
</evidence>
<dbReference type="eggNOG" id="ENOG5032Z72">
    <property type="taxonomic scope" value="Bacteria"/>
</dbReference>
<accession>D8K888</accession>
<dbReference type="HOGENOM" id="CLU_1365007_0_0_6"/>
<dbReference type="EMBL" id="CP002086">
    <property type="protein sequence ID" value="ADJ27083.1"/>
    <property type="molecule type" value="Genomic_DNA"/>
</dbReference>
<protein>
    <submittedName>
        <fullName evidence="2">Uncharacterized protein</fullName>
    </submittedName>
</protein>
<evidence type="ECO:0000313" key="3">
    <source>
        <dbReference type="Proteomes" id="UP000000393"/>
    </source>
</evidence>
<name>D8K888_NITWC</name>
<dbReference type="OrthoDB" id="5766490at2"/>
<organism evidence="2 3">
    <name type="scientific">Nitrosococcus watsoni (strain C-113)</name>
    <dbReference type="NCBI Taxonomy" id="105559"/>
    <lineage>
        <taxon>Bacteria</taxon>
        <taxon>Pseudomonadati</taxon>
        <taxon>Pseudomonadota</taxon>
        <taxon>Gammaproteobacteria</taxon>
        <taxon>Chromatiales</taxon>
        <taxon>Chromatiaceae</taxon>
        <taxon>Nitrosococcus</taxon>
    </lineage>
</organism>
<keyword evidence="1" id="KW-0732">Signal</keyword>
<dbReference type="RefSeq" id="WP_013219195.1">
    <property type="nucleotide sequence ID" value="NC_014315.1"/>
</dbReference>
<evidence type="ECO:0000256" key="1">
    <source>
        <dbReference type="SAM" id="SignalP"/>
    </source>
</evidence>
<sequence>MDIAKKFLPLPRWAQFIALAALAVLALPLHAQSGEAPSLTPEQMQEFHKLQQKMRTVGQQLDEIRQETLKTTPELQEQQEEYQSLLFKTMKEQGSDPDPALARMREIEGQVQNEDLPEDERKQFIMEYQQKDAQLQQASRDAMQDEKVRKMAESLSQDTVAAMRKQDPKTEELLQEMEQLREEMQGIVAKIKPTKPQAGSGSE</sequence>
<feature type="signal peptide" evidence="1">
    <location>
        <begin position="1"/>
        <end position="31"/>
    </location>
</feature>
<dbReference type="KEGG" id="nwa:Nwat_0104"/>
<proteinExistence type="predicted"/>
<feature type="chain" id="PRO_5003116711" evidence="1">
    <location>
        <begin position="32"/>
        <end position="203"/>
    </location>
</feature>
<reference evidence="2 3" key="1">
    <citation type="submission" date="2010-06" db="EMBL/GenBank/DDBJ databases">
        <title>Complete sequence of chromosome of Nitrosococcus watsoni C-113.</title>
        <authorList>
            <consortium name="US DOE Joint Genome Institute"/>
            <person name="Lucas S."/>
            <person name="Copeland A."/>
            <person name="Lapidus A."/>
            <person name="Cheng J.-F."/>
            <person name="Bruce D."/>
            <person name="Goodwin L."/>
            <person name="Pitluck S."/>
            <person name="Malfatti S.A."/>
            <person name="Chain P.S.G."/>
            <person name="Land M."/>
            <person name="Hauser L."/>
            <person name="Kyrpides N."/>
            <person name="Ivanova N."/>
            <person name="Cambell M.A."/>
            <person name="Heidelberg J.F."/>
            <person name="Klotz M.G."/>
            <person name="Woyke T."/>
        </authorList>
    </citation>
    <scope>NUCLEOTIDE SEQUENCE [LARGE SCALE GENOMIC DNA]</scope>
    <source>
        <strain evidence="2 3">C-113</strain>
    </source>
</reference>
<keyword evidence="3" id="KW-1185">Reference proteome</keyword>
<gene>
    <name evidence="2" type="ordered locus">Nwat_0104</name>
</gene>